<dbReference type="InterPro" id="IPR029053">
    <property type="entry name" value="Viral_coat"/>
</dbReference>
<sequence length="533" mass="57727" precursor="true">MRMASSDAKPAPPAEEGAGLVPTQAEPLPVAPVAGAQAAEPFAGQSNAIDPWIYTNFVQAPEGEFTISPRNTTGEILVNLEIGPRLTPYLQHLSQMYNGYAGGVEVQLLLAGNAFTAGKVVAALVPPGFPTANLTPGQITMLPHTIVDVRTTEPVVIPMPDVRNKIWHEVRDVNEPLMRLVIMLYTPLRANSGADDAFVVSGRVLTRPSLDFNFFYLVPPRVEDVTEPFSLPNLQTDEMSSSRWPNPLATLFADPNVAVAPQWQNGRCTLEGELLGTTPRNASWLNRFRGVSTAAVANQVLHLTLYEPDGSVFNPLSGAPAPEGFPDFTAQEYHLRAAGKVANTTGGGEIKSTDYTPALGGVKITAWDATGPSAGVEMTGQIESIGMENNTDFDVLPDYNGSAFDGSLNLAPPIVPLLPGETLLRFGTVPITTRRQSDPIRIISCALPQEWITWFLTHNFTALGDAALLRYRNQATGQLLFECKLYRSGFVVVNGVNVRTEFPMSGVFEFVSWVPNFFQLAPVGSRGARRARR</sequence>
<keyword evidence="3" id="KW-0946">Virion</keyword>
<dbReference type="PDB" id="9EDQ">
    <property type="method" value="X-ray"/>
    <property type="resolution" value="1.63 A"/>
    <property type="chains" value="A/B=227-523"/>
</dbReference>
<dbReference type="InterPro" id="IPR013643">
    <property type="entry name" value="Calicivirus_coat_C"/>
</dbReference>
<evidence type="ECO:0007829" key="10">
    <source>
        <dbReference type="PDB" id="9OLU"/>
    </source>
</evidence>
<dbReference type="InterPro" id="IPR004005">
    <property type="entry name" value="Calicivirus_coat"/>
</dbReference>
<dbReference type="PDB" id="9OLU">
    <property type="method" value="X-ray"/>
    <property type="resolution" value="1.55 A"/>
    <property type="chains" value="A/B=227-523"/>
</dbReference>
<protein>
    <submittedName>
        <fullName evidence="8">VP1</fullName>
    </submittedName>
</protein>
<feature type="region of interest" description="Disordered" evidence="5">
    <location>
        <begin position="1"/>
        <end position="23"/>
    </location>
</feature>
<evidence type="ECO:0007829" key="9">
    <source>
        <dbReference type="PDB" id="9EDQ"/>
    </source>
</evidence>
<keyword evidence="9 10" id="KW-0002">3D-structure</keyword>
<dbReference type="InterPro" id="IPR033703">
    <property type="entry name" value="Rhv-like"/>
</dbReference>
<evidence type="ECO:0000256" key="2">
    <source>
        <dbReference type="ARBA" id="ARBA00004328"/>
    </source>
</evidence>
<keyword evidence="4" id="KW-1035">Host cytoplasm</keyword>
<evidence type="ECO:0000256" key="3">
    <source>
        <dbReference type="ARBA" id="ARBA00022844"/>
    </source>
</evidence>
<reference evidence="9" key="2">
    <citation type="journal article" date="2025" name="J. Virol.">
        <title>Antigenic structural analysis of bat and human norovirus protruding (P) domains.</title>
        <authorList>
            <person name="Holroyd D.L."/>
            <person name="Kumar A."/>
            <person name="Vasquez E."/>
            <person name="Masic V."/>
            <person name="von Itzstein M."/>
            <person name="Bruning J.B."/>
            <person name="Hansman G.S."/>
        </authorList>
    </citation>
    <scope>X-RAY CRYSTALLOGRAPHY (1.63 ANGSTROMS) OF 227-523</scope>
</reference>
<dbReference type="EMBL" id="MF373609">
    <property type="protein sequence ID" value="AWI67138.1"/>
    <property type="molecule type" value="Genomic_RNA"/>
</dbReference>
<evidence type="ECO:0000313" key="8">
    <source>
        <dbReference type="EMBL" id="AWI67138.1"/>
    </source>
</evidence>
<dbReference type="Pfam" id="PF00915">
    <property type="entry name" value="Calici_coat"/>
    <property type="match status" value="1"/>
</dbReference>
<accession>A0A2S1TZT6</accession>
<gene>
    <name evidence="8" type="primary">ORF2</name>
</gene>
<dbReference type="Proteomes" id="UP000246512">
    <property type="component" value="Segment"/>
</dbReference>
<dbReference type="Gene3D" id="2.60.120.20">
    <property type="match status" value="1"/>
</dbReference>
<dbReference type="Gene3D" id="2.40.30.120">
    <property type="entry name" value="Positive stranded ssRNA viruses"/>
    <property type="match status" value="1"/>
</dbReference>
<evidence type="ECO:0000259" key="7">
    <source>
        <dbReference type="Pfam" id="PF08435"/>
    </source>
</evidence>
<dbReference type="GO" id="GO:0044423">
    <property type="term" value="C:virion component"/>
    <property type="evidence" value="ECO:0007669"/>
    <property type="project" value="UniProtKB-KW"/>
</dbReference>
<dbReference type="SUPFAM" id="SSF88633">
    <property type="entry name" value="Positive stranded ssRNA viruses"/>
    <property type="match status" value="1"/>
</dbReference>
<evidence type="ECO:0000256" key="1">
    <source>
        <dbReference type="ARBA" id="ARBA00004192"/>
    </source>
</evidence>
<organism evidence="8">
    <name type="scientific">Bat norovirus</name>
    <dbReference type="NCBI Taxonomy" id="1514709"/>
    <lineage>
        <taxon>Viruses</taxon>
        <taxon>Riboviria</taxon>
        <taxon>Orthornavirae</taxon>
        <taxon>Pisuviricota</taxon>
        <taxon>Pisoniviricetes</taxon>
        <taxon>Picornavirales</taxon>
        <taxon>Caliciviridae</taxon>
        <taxon>Norovirus</taxon>
        <taxon>Norovirus norwalkense</taxon>
        <taxon>Norwalk virus</taxon>
    </lineage>
</organism>
<dbReference type="Pfam" id="PF08435">
    <property type="entry name" value="Calici_coat_C"/>
    <property type="match status" value="1"/>
</dbReference>
<dbReference type="SMR" id="A0A2S1TZT6"/>
<reference evidence="10" key="3">
    <citation type="submission" date="2025-05" db="PDB data bank">
        <title>GX/NPIH26 bat norovirus protruding domain in complex with L-fucose.</title>
        <authorList>
            <person name="Holroyd D.L."/>
            <person name="Bruning J.B."/>
            <person name="Hansman G.S."/>
        </authorList>
    </citation>
    <scope>X-RAY CRYSTALLOGRAPHY (1.55 ANGSTROMS) OF 227-523</scope>
</reference>
<feature type="domain" description="Calicivirus coat protein C-terminal" evidence="7">
    <location>
        <begin position="305"/>
        <end position="530"/>
    </location>
</feature>
<reference evidence="8" key="1">
    <citation type="submission" date="2017-06" db="EMBL/GenBank/DDBJ databases">
        <authorList>
            <person name="Kim H.J."/>
            <person name="Triplett B.A."/>
        </authorList>
    </citation>
    <scope>NUCLEOTIDE SEQUENCE [LARGE SCALE GENOMIC DNA]</scope>
    <source>
        <strain evidence="8">NPIH26</strain>
    </source>
</reference>
<evidence type="ECO:0000256" key="4">
    <source>
        <dbReference type="ARBA" id="ARBA00023200"/>
    </source>
</evidence>
<evidence type="ECO:0000259" key="6">
    <source>
        <dbReference type="Pfam" id="PF00915"/>
    </source>
</evidence>
<dbReference type="GO" id="GO:0030430">
    <property type="term" value="C:host cell cytoplasm"/>
    <property type="evidence" value="ECO:0007669"/>
    <property type="project" value="UniProtKB-SubCell"/>
</dbReference>
<dbReference type="CDD" id="cd00205">
    <property type="entry name" value="rhv_like"/>
    <property type="match status" value="1"/>
</dbReference>
<feature type="domain" description="Calicivirus coat protein" evidence="6">
    <location>
        <begin position="25"/>
        <end position="277"/>
    </location>
</feature>
<proteinExistence type="evidence at protein level"/>
<dbReference type="Gene3D" id="2.40.510.10">
    <property type="entry name" value="Positive stranded ssRNA viruses"/>
    <property type="match status" value="1"/>
</dbReference>
<name>A0A2S1TZT6_NORV</name>
<evidence type="ECO:0000256" key="5">
    <source>
        <dbReference type="SAM" id="MobiDB-lite"/>
    </source>
</evidence>
<comment type="subcellular location">
    <subcellularLocation>
        <location evidence="1">Host cytoplasm</location>
    </subcellularLocation>
    <subcellularLocation>
        <location evidence="2">Virion</location>
    </subcellularLocation>
</comment>